<keyword evidence="1" id="KW-1185">Reference proteome</keyword>
<accession>A0A915AS47</accession>
<evidence type="ECO:0000313" key="2">
    <source>
        <dbReference type="WBParaSite" id="PgR015_g043_t02"/>
    </source>
</evidence>
<proteinExistence type="predicted"/>
<reference evidence="2" key="1">
    <citation type="submission" date="2022-11" db="UniProtKB">
        <authorList>
            <consortium name="WormBaseParasite"/>
        </authorList>
    </citation>
    <scope>IDENTIFICATION</scope>
</reference>
<evidence type="ECO:0000313" key="1">
    <source>
        <dbReference type="Proteomes" id="UP000887569"/>
    </source>
</evidence>
<organism evidence="1 2">
    <name type="scientific">Parascaris univalens</name>
    <name type="common">Nematode worm</name>
    <dbReference type="NCBI Taxonomy" id="6257"/>
    <lineage>
        <taxon>Eukaryota</taxon>
        <taxon>Metazoa</taxon>
        <taxon>Ecdysozoa</taxon>
        <taxon>Nematoda</taxon>
        <taxon>Chromadorea</taxon>
        <taxon>Rhabditida</taxon>
        <taxon>Spirurina</taxon>
        <taxon>Ascaridomorpha</taxon>
        <taxon>Ascaridoidea</taxon>
        <taxon>Ascarididae</taxon>
        <taxon>Parascaris</taxon>
    </lineage>
</organism>
<dbReference type="AlphaFoldDB" id="A0A915AS47"/>
<sequence>MIDNIMVLSVSALRVSVGSPSEKLDAQIGDVMNTADCNSIEVQLHIAYFQIEEWHVELCGIKFHACLMFEFSMNKSLRCLEGCSIGN</sequence>
<name>A0A915AS47_PARUN</name>
<dbReference type="WBParaSite" id="PgR015_g043_t02">
    <property type="protein sequence ID" value="PgR015_g043_t02"/>
    <property type="gene ID" value="PgR015_g043"/>
</dbReference>
<protein>
    <submittedName>
        <fullName evidence="2">Ovule protein</fullName>
    </submittedName>
</protein>
<dbReference type="Proteomes" id="UP000887569">
    <property type="component" value="Unplaced"/>
</dbReference>